<evidence type="ECO:0000313" key="10">
    <source>
        <dbReference type="EMBL" id="TDC99481.1"/>
    </source>
</evidence>
<dbReference type="Gene3D" id="1.20.1560.10">
    <property type="entry name" value="ABC transporter type 1, transmembrane domain"/>
    <property type="match status" value="1"/>
</dbReference>
<dbReference type="InterPro" id="IPR017871">
    <property type="entry name" value="ABC_transporter-like_CS"/>
</dbReference>
<keyword evidence="4 10" id="KW-0067">ATP-binding</keyword>
<evidence type="ECO:0000259" key="9">
    <source>
        <dbReference type="PROSITE" id="PS50929"/>
    </source>
</evidence>
<evidence type="ECO:0000313" key="11">
    <source>
        <dbReference type="Proteomes" id="UP000295258"/>
    </source>
</evidence>
<dbReference type="Gene3D" id="3.40.50.300">
    <property type="entry name" value="P-loop containing nucleotide triphosphate hydrolases"/>
    <property type="match status" value="1"/>
</dbReference>
<dbReference type="InterPro" id="IPR003439">
    <property type="entry name" value="ABC_transporter-like_ATP-bd"/>
</dbReference>
<keyword evidence="3" id="KW-0547">Nucleotide-binding</keyword>
<comment type="caution">
    <text evidence="10">The sequence shown here is derived from an EMBL/GenBank/DDBJ whole genome shotgun (WGS) entry which is preliminary data.</text>
</comment>
<dbReference type="GO" id="GO:0034040">
    <property type="term" value="F:ATPase-coupled lipid transmembrane transporter activity"/>
    <property type="evidence" value="ECO:0007669"/>
    <property type="project" value="TreeGrafter"/>
</dbReference>
<dbReference type="InterPro" id="IPR036640">
    <property type="entry name" value="ABC1_TM_sf"/>
</dbReference>
<evidence type="ECO:0000259" key="8">
    <source>
        <dbReference type="PROSITE" id="PS50893"/>
    </source>
</evidence>
<evidence type="ECO:0000256" key="2">
    <source>
        <dbReference type="ARBA" id="ARBA00022692"/>
    </source>
</evidence>
<evidence type="ECO:0000256" key="3">
    <source>
        <dbReference type="ARBA" id="ARBA00022741"/>
    </source>
</evidence>
<dbReference type="GO" id="GO:0140359">
    <property type="term" value="F:ABC-type transporter activity"/>
    <property type="evidence" value="ECO:0007669"/>
    <property type="project" value="InterPro"/>
</dbReference>
<sequence>MRDLPMAAIRLLGLSWRQSRSRTATATGLMLVGGAAMPLAAACLRRLIDSAQHGRVTEAVVAGLLIAVLLVAALTLAHFAHLAYFELAELNLLRYDEELITLVNGSPGLQAHEDPAHADRFTIVEQEVQQTRNALQALLSLAGLATGMALTTVLLVALHPLLLLLPLVSIPPLLAGRRAEQRMDRARKAGAAPTRLALNLFRLATNAGSAKELSVLRLGGEIRRRHALLWDGTTARLWQAHWRGALLRAAGQLVFAAGYVAAVVVMVRETVAGRSTVGDMALVVTLAAQVNSQVAQVVALAPDVQRLSGVDRRLAELRQAIAPAPERPGGFSPAPPPRRLTRGITLRGVSLAYQGALVLREVDLHLPASATVAVVGENGAGKTSLIKVLCGLYPPAEGQILVDGTPLDRIALEAWRTRIAVGFQDFARYEFTAHQTVGVGDLPRMDSEEAVLAALDRARAGDVIPQLPGGLGTRLGKSHADGVELSGGQWQKLALGRALMRERPLLRILDEPTSALDPEAEHALFECYAAQAARTAADGGITLLVSHRFSTVRMADLIVVVSGGRIVESGDHAALIREGGLYAELYGMQARAYR</sequence>
<accession>A0A4R4V406</accession>
<feature type="domain" description="ABC transmembrane type-1" evidence="9">
    <location>
        <begin position="24"/>
        <end position="306"/>
    </location>
</feature>
<keyword evidence="6 7" id="KW-0472">Membrane</keyword>
<keyword evidence="11" id="KW-1185">Reference proteome</keyword>
<evidence type="ECO:0000256" key="4">
    <source>
        <dbReference type="ARBA" id="ARBA00022840"/>
    </source>
</evidence>
<dbReference type="SUPFAM" id="SSF90123">
    <property type="entry name" value="ABC transporter transmembrane region"/>
    <property type="match status" value="1"/>
</dbReference>
<evidence type="ECO:0000256" key="5">
    <source>
        <dbReference type="ARBA" id="ARBA00022989"/>
    </source>
</evidence>
<dbReference type="InterPro" id="IPR039421">
    <property type="entry name" value="Type_1_exporter"/>
</dbReference>
<name>A0A4R4V406_9ACTN</name>
<dbReference type="GO" id="GO:0005886">
    <property type="term" value="C:plasma membrane"/>
    <property type="evidence" value="ECO:0007669"/>
    <property type="project" value="UniProtKB-SubCell"/>
</dbReference>
<dbReference type="RefSeq" id="WP_132599519.1">
    <property type="nucleotide sequence ID" value="NZ_SMKO01000112.1"/>
</dbReference>
<dbReference type="InterPro" id="IPR027417">
    <property type="entry name" value="P-loop_NTPase"/>
</dbReference>
<evidence type="ECO:0000256" key="7">
    <source>
        <dbReference type="SAM" id="Phobius"/>
    </source>
</evidence>
<evidence type="ECO:0000256" key="1">
    <source>
        <dbReference type="ARBA" id="ARBA00004651"/>
    </source>
</evidence>
<dbReference type="InterPro" id="IPR011527">
    <property type="entry name" value="ABC1_TM_dom"/>
</dbReference>
<dbReference type="PANTHER" id="PTHR24221">
    <property type="entry name" value="ATP-BINDING CASSETTE SUB-FAMILY B"/>
    <property type="match status" value="1"/>
</dbReference>
<proteinExistence type="predicted"/>
<dbReference type="Proteomes" id="UP000295258">
    <property type="component" value="Unassembled WGS sequence"/>
</dbReference>
<evidence type="ECO:0000256" key="6">
    <source>
        <dbReference type="ARBA" id="ARBA00023136"/>
    </source>
</evidence>
<dbReference type="PROSITE" id="PS50893">
    <property type="entry name" value="ABC_TRANSPORTER_2"/>
    <property type="match status" value="1"/>
</dbReference>
<feature type="domain" description="ABC transporter" evidence="8">
    <location>
        <begin position="344"/>
        <end position="588"/>
    </location>
</feature>
<dbReference type="AlphaFoldDB" id="A0A4R4V406"/>
<dbReference type="SMART" id="SM00382">
    <property type="entry name" value="AAA"/>
    <property type="match status" value="1"/>
</dbReference>
<dbReference type="GO" id="GO:0016887">
    <property type="term" value="F:ATP hydrolysis activity"/>
    <property type="evidence" value="ECO:0007669"/>
    <property type="project" value="InterPro"/>
</dbReference>
<dbReference type="PROSITE" id="PS50929">
    <property type="entry name" value="ABC_TM1F"/>
    <property type="match status" value="1"/>
</dbReference>
<gene>
    <name evidence="10" type="ORF">E1292_31610</name>
</gene>
<dbReference type="PROSITE" id="PS00211">
    <property type="entry name" value="ABC_TRANSPORTER_1"/>
    <property type="match status" value="1"/>
</dbReference>
<dbReference type="Pfam" id="PF00005">
    <property type="entry name" value="ABC_tran"/>
    <property type="match status" value="1"/>
</dbReference>
<dbReference type="SUPFAM" id="SSF52540">
    <property type="entry name" value="P-loop containing nucleoside triphosphate hydrolases"/>
    <property type="match status" value="1"/>
</dbReference>
<protein>
    <submittedName>
        <fullName evidence="10">ABC transporter ATP-binding protein</fullName>
    </submittedName>
</protein>
<keyword evidence="2 7" id="KW-0812">Transmembrane</keyword>
<dbReference type="GO" id="GO:0005524">
    <property type="term" value="F:ATP binding"/>
    <property type="evidence" value="ECO:0007669"/>
    <property type="project" value="UniProtKB-KW"/>
</dbReference>
<feature type="transmembrane region" description="Helical" evidence="7">
    <location>
        <begin position="60"/>
        <end position="84"/>
    </location>
</feature>
<dbReference type="InterPro" id="IPR003593">
    <property type="entry name" value="AAA+_ATPase"/>
</dbReference>
<dbReference type="EMBL" id="SMKO01000112">
    <property type="protein sequence ID" value="TDC99481.1"/>
    <property type="molecule type" value="Genomic_DNA"/>
</dbReference>
<comment type="subcellular location">
    <subcellularLocation>
        <location evidence="1">Cell membrane</location>
        <topology evidence="1">Multi-pass membrane protein</topology>
    </subcellularLocation>
</comment>
<feature type="transmembrane region" description="Helical" evidence="7">
    <location>
        <begin position="148"/>
        <end position="175"/>
    </location>
</feature>
<keyword evidence="5 7" id="KW-1133">Transmembrane helix</keyword>
<dbReference type="PANTHER" id="PTHR24221:SF646">
    <property type="entry name" value="HAEMOLYSIN SECRETION ATP-BINDING PROTEIN"/>
    <property type="match status" value="1"/>
</dbReference>
<feature type="transmembrane region" description="Helical" evidence="7">
    <location>
        <begin position="27"/>
        <end position="48"/>
    </location>
</feature>
<reference evidence="10 11" key="1">
    <citation type="submission" date="2019-03" db="EMBL/GenBank/DDBJ databases">
        <title>Draft genome sequences of novel Actinobacteria.</title>
        <authorList>
            <person name="Sahin N."/>
            <person name="Ay H."/>
            <person name="Saygin H."/>
        </authorList>
    </citation>
    <scope>NUCLEOTIDE SEQUENCE [LARGE SCALE GENOMIC DNA]</scope>
    <source>
        <strain evidence="10 11">KC310</strain>
    </source>
</reference>
<organism evidence="10 11">
    <name type="scientific">Nonomuraea deserti</name>
    <dbReference type="NCBI Taxonomy" id="1848322"/>
    <lineage>
        <taxon>Bacteria</taxon>
        <taxon>Bacillati</taxon>
        <taxon>Actinomycetota</taxon>
        <taxon>Actinomycetes</taxon>
        <taxon>Streptosporangiales</taxon>
        <taxon>Streptosporangiaceae</taxon>
        <taxon>Nonomuraea</taxon>
    </lineage>
</organism>